<dbReference type="RefSeq" id="WP_138405117.1">
    <property type="nucleotide sequence ID" value="NZ_VBSP01000038.1"/>
</dbReference>
<accession>A0A5R9DXJ9</accession>
<evidence type="ECO:0000313" key="3">
    <source>
        <dbReference type="Proteomes" id="UP000306420"/>
    </source>
</evidence>
<dbReference type="Pfam" id="PF05552">
    <property type="entry name" value="MS_channel_1st_1"/>
    <property type="match status" value="3"/>
</dbReference>
<proteinExistence type="predicted"/>
<dbReference type="EMBL" id="VBSP01000038">
    <property type="protein sequence ID" value="TLQ40104.1"/>
    <property type="molecule type" value="Genomic_DNA"/>
</dbReference>
<dbReference type="Gene3D" id="1.10.287.1260">
    <property type="match status" value="1"/>
</dbReference>
<dbReference type="InterPro" id="IPR008910">
    <property type="entry name" value="MSC_TM_helix"/>
</dbReference>
<dbReference type="PANTHER" id="PTHR30221:SF1">
    <property type="entry name" value="SMALL-CONDUCTANCE MECHANOSENSITIVE CHANNEL"/>
    <property type="match status" value="1"/>
</dbReference>
<feature type="transmembrane region" description="Helical" evidence="1">
    <location>
        <begin position="6"/>
        <end position="34"/>
    </location>
</feature>
<dbReference type="NCBIfam" id="NF033912">
    <property type="entry name" value="msc"/>
    <property type="match status" value="1"/>
</dbReference>
<keyword evidence="1" id="KW-0812">Transmembrane</keyword>
<feature type="transmembrane region" description="Helical" evidence="1">
    <location>
        <begin position="106"/>
        <end position="127"/>
    </location>
</feature>
<comment type="caution">
    <text evidence="2">The sequence shown here is derived from an EMBL/GenBank/DDBJ whole genome shotgun (WGS) entry which is preliminary data.</text>
</comment>
<feature type="transmembrane region" description="Helical" evidence="1">
    <location>
        <begin position="361"/>
        <end position="382"/>
    </location>
</feature>
<reference evidence="2 3" key="1">
    <citation type="submission" date="2019-05" db="EMBL/GenBank/DDBJ databases">
        <title>The metagenome of a microbial culture collection derived from dairy environment covers the genomic content of the human microbiome.</title>
        <authorList>
            <person name="Roder T."/>
            <person name="Wuthrich D."/>
            <person name="Sattari Z."/>
            <person name="Von Ah U."/>
            <person name="Bar C."/>
            <person name="Ronchi F."/>
            <person name="Macpherson A.J."/>
            <person name="Ganal-Vonarburg S.C."/>
            <person name="Bruggmann R."/>
            <person name="Vergeres G."/>
        </authorList>
    </citation>
    <scope>NUCLEOTIDE SEQUENCE [LARGE SCALE GENOMIC DNA]</scope>
    <source>
        <strain evidence="2 3">FAM 24227</strain>
    </source>
</reference>
<dbReference type="PANTHER" id="PTHR30221">
    <property type="entry name" value="SMALL-CONDUCTANCE MECHANOSENSITIVE CHANNEL"/>
    <property type="match status" value="1"/>
</dbReference>
<feature type="transmembrane region" description="Helical" evidence="1">
    <location>
        <begin position="259"/>
        <end position="283"/>
    </location>
</feature>
<feature type="transmembrane region" description="Helical" evidence="1">
    <location>
        <begin position="204"/>
        <end position="225"/>
    </location>
</feature>
<keyword evidence="1" id="KW-1133">Transmembrane helix</keyword>
<keyword evidence="1" id="KW-0472">Membrane</keyword>
<evidence type="ECO:0000313" key="2">
    <source>
        <dbReference type="EMBL" id="TLQ40104.1"/>
    </source>
</evidence>
<dbReference type="OrthoDB" id="1411407at2"/>
<evidence type="ECO:0000256" key="1">
    <source>
        <dbReference type="SAM" id="Phobius"/>
    </source>
</evidence>
<dbReference type="AlphaFoldDB" id="A0A5R9DXJ9"/>
<sequence>MDFSSFFASLGAMLPGIIGALLLLILALILAWGLKRLTIKGLDKVGFSRRTQSWGMAKTEEEGQQYTETVGSIVYFATLLFFLPGILNGLNVGGVMDPIVNMFNKFFSYIPNILTAIVIIVVGAYFCKFVKKLVRNLLLGLNIDKWYAKLTGSTTGADVNEGQIAEVLATVVYVLIFIPILTVALETLGIQSISEPIVAVLNQILSAIPNIITAAVLLIIGGVVAKLLGDLIENLLATTGVDKYSRYLNFRSEVSDVKISNITAAVVKGVLMLFFLVEAISVLNLEVLNTIGAAIIAYIPLVLSAIIILAVALIGGNILANFISKATGNKLFGEIIRYAIIVLGAFMILEQLHIAQTIVNAGFIIILGAAGLAAALAFGLGGRDFAARQLNKADKAIEEEIDKAEDNNNHTI</sequence>
<dbReference type="InterPro" id="IPR045275">
    <property type="entry name" value="MscS_archaea/bacteria_type"/>
</dbReference>
<feature type="transmembrane region" description="Helical" evidence="1">
    <location>
        <begin position="66"/>
        <end position="86"/>
    </location>
</feature>
<gene>
    <name evidence="2" type="ORF">FEZ33_09340</name>
</gene>
<organism evidence="2 3">
    <name type="scientific">Ruoffia tabacinasalis</name>
    <dbReference type="NCBI Taxonomy" id="87458"/>
    <lineage>
        <taxon>Bacteria</taxon>
        <taxon>Bacillati</taxon>
        <taxon>Bacillota</taxon>
        <taxon>Bacilli</taxon>
        <taxon>Lactobacillales</taxon>
        <taxon>Aerococcaceae</taxon>
        <taxon>Ruoffia</taxon>
    </lineage>
</organism>
<dbReference type="Proteomes" id="UP000306420">
    <property type="component" value="Unassembled WGS sequence"/>
</dbReference>
<feature type="transmembrane region" description="Helical" evidence="1">
    <location>
        <begin position="164"/>
        <end position="184"/>
    </location>
</feature>
<feature type="transmembrane region" description="Helical" evidence="1">
    <location>
        <begin position="295"/>
        <end position="323"/>
    </location>
</feature>
<protein>
    <submittedName>
        <fullName evidence="2">Uncharacterized protein</fullName>
    </submittedName>
</protein>
<feature type="transmembrane region" description="Helical" evidence="1">
    <location>
        <begin position="335"/>
        <end position="355"/>
    </location>
</feature>
<name>A0A5R9DXJ9_9LACT</name>
<dbReference type="GO" id="GO:0008381">
    <property type="term" value="F:mechanosensitive monoatomic ion channel activity"/>
    <property type="evidence" value="ECO:0007669"/>
    <property type="project" value="InterPro"/>
</dbReference>